<gene>
    <name evidence="3" type="ORF">COU22_00530</name>
</gene>
<reference evidence="4" key="1">
    <citation type="submission" date="2017-09" db="EMBL/GenBank/DDBJ databases">
        <title>Depth-based differentiation of microbial function through sediment-hosted aquifers and enrichment of novel symbionts in the deep terrestrial subsurface.</title>
        <authorList>
            <person name="Probst A.J."/>
            <person name="Ladd B."/>
            <person name="Jarett J.K."/>
            <person name="Geller-Mcgrath D.E."/>
            <person name="Sieber C.M.K."/>
            <person name="Emerson J.B."/>
            <person name="Anantharaman K."/>
            <person name="Thomas B.C."/>
            <person name="Malmstrom R."/>
            <person name="Stieglmeier M."/>
            <person name="Klingl A."/>
            <person name="Woyke T."/>
            <person name="Ryan C.M."/>
            <person name="Banfield J.F."/>
        </authorList>
    </citation>
    <scope>NUCLEOTIDE SEQUENCE [LARGE SCALE GENOMIC DNA]</scope>
</reference>
<comment type="caution">
    <text evidence="3">The sequence shown here is derived from an EMBL/GenBank/DDBJ whole genome shotgun (WGS) entry which is preliminary data.</text>
</comment>
<accession>A0A2M6WD65</accession>
<keyword evidence="2" id="KW-1133">Transmembrane helix</keyword>
<evidence type="ECO:0000256" key="2">
    <source>
        <dbReference type="SAM" id="Phobius"/>
    </source>
</evidence>
<proteinExistence type="predicted"/>
<sequence>MPDIKRTAPQEPAPELNMPQPPVKKKSGMGSKILVIIIIIVVILIGLFLVSKYTSWNILKVNKGVSTSGWQAVFLSNGQVYFGKIASQSGDTLTLRDIYYLQVAEPIQPAEEQVNPQQNLSLVKLGNELHGPEDEMMINMDHVLFTERLKTDSRVVDAIVRYLDEEN</sequence>
<name>A0A2M6WD65_9BACT</name>
<evidence type="ECO:0000313" key="4">
    <source>
        <dbReference type="Proteomes" id="UP000230543"/>
    </source>
</evidence>
<keyword evidence="2" id="KW-0812">Transmembrane</keyword>
<dbReference type="AlphaFoldDB" id="A0A2M6WD65"/>
<evidence type="ECO:0000256" key="1">
    <source>
        <dbReference type="SAM" id="MobiDB-lite"/>
    </source>
</evidence>
<keyword evidence="2" id="KW-0472">Membrane</keyword>
<organism evidence="3 4">
    <name type="scientific">Candidatus Komeilibacteria bacterium CG10_big_fil_rev_8_21_14_0_10_41_13</name>
    <dbReference type="NCBI Taxonomy" id="1974476"/>
    <lineage>
        <taxon>Bacteria</taxon>
        <taxon>Candidatus Komeiliibacteriota</taxon>
    </lineage>
</organism>
<feature type="region of interest" description="Disordered" evidence="1">
    <location>
        <begin position="1"/>
        <end position="27"/>
    </location>
</feature>
<evidence type="ECO:0000313" key="3">
    <source>
        <dbReference type="EMBL" id="PIT90739.1"/>
    </source>
</evidence>
<feature type="transmembrane region" description="Helical" evidence="2">
    <location>
        <begin position="33"/>
        <end position="50"/>
    </location>
</feature>
<dbReference type="EMBL" id="PFBO01000018">
    <property type="protein sequence ID" value="PIT90739.1"/>
    <property type="molecule type" value="Genomic_DNA"/>
</dbReference>
<dbReference type="Proteomes" id="UP000230543">
    <property type="component" value="Unassembled WGS sequence"/>
</dbReference>
<protein>
    <submittedName>
        <fullName evidence="3">Uncharacterized protein</fullName>
    </submittedName>
</protein>